<keyword evidence="6 8" id="KW-1133">Transmembrane helix</keyword>
<sequence>MIVALIIFAVVVAGSTLQRVSGMGLGLIGGPILMLVMGPVEGILVINVLAAVNALLTTLTVRRNVSWRMFGLIAPVMIIGSLAAAALISTIDTAGLLIVVGAALLIALVVVTYGARFIPPLEGKGPAISAGILGGFTNTLAGVAGPVITVYAQAAKWPQAMYTATLQPIFVVGGIFSVLTKTALGAATFDGLPWFIWPAGIAGMFIGIWLGSRIAHVVSRDIARALSLSVASLGALSALIRGIVTYSA</sequence>
<evidence type="ECO:0000256" key="3">
    <source>
        <dbReference type="ARBA" id="ARBA00022448"/>
    </source>
</evidence>
<keyword evidence="5 8" id="KW-0812">Transmembrane</keyword>
<dbReference type="Pfam" id="PF01925">
    <property type="entry name" value="TauE"/>
    <property type="match status" value="1"/>
</dbReference>
<evidence type="ECO:0000256" key="1">
    <source>
        <dbReference type="ARBA" id="ARBA00004651"/>
    </source>
</evidence>
<dbReference type="GO" id="GO:0005886">
    <property type="term" value="C:plasma membrane"/>
    <property type="evidence" value="ECO:0007669"/>
    <property type="project" value="UniProtKB-SubCell"/>
</dbReference>
<evidence type="ECO:0000256" key="8">
    <source>
        <dbReference type="RuleBase" id="RU363041"/>
    </source>
</evidence>
<evidence type="ECO:0000313" key="9">
    <source>
        <dbReference type="EMBL" id="RMB59360.1"/>
    </source>
</evidence>
<feature type="transmembrane region" description="Helical" evidence="8">
    <location>
        <begin position="222"/>
        <end position="244"/>
    </location>
</feature>
<feature type="transmembrane region" description="Helical" evidence="8">
    <location>
        <begin position="69"/>
        <end position="88"/>
    </location>
</feature>
<evidence type="ECO:0000256" key="7">
    <source>
        <dbReference type="ARBA" id="ARBA00023136"/>
    </source>
</evidence>
<dbReference type="EMBL" id="REGC01000008">
    <property type="protein sequence ID" value="RMB59360.1"/>
    <property type="molecule type" value="Genomic_DNA"/>
</dbReference>
<feature type="transmembrane region" description="Helical" evidence="8">
    <location>
        <begin position="191"/>
        <end position="210"/>
    </location>
</feature>
<proteinExistence type="inferred from homology"/>
<feature type="transmembrane region" description="Helical" evidence="8">
    <location>
        <begin position="127"/>
        <end position="154"/>
    </location>
</feature>
<dbReference type="InterPro" id="IPR002781">
    <property type="entry name" value="TM_pro_TauE-like"/>
</dbReference>
<organism evidence="9 10">
    <name type="scientific">Corynebacterium macginleyi</name>
    <dbReference type="NCBI Taxonomy" id="38290"/>
    <lineage>
        <taxon>Bacteria</taxon>
        <taxon>Bacillati</taxon>
        <taxon>Actinomycetota</taxon>
        <taxon>Actinomycetes</taxon>
        <taxon>Mycobacteriales</taxon>
        <taxon>Corynebacteriaceae</taxon>
        <taxon>Corynebacterium</taxon>
    </lineage>
</organism>
<evidence type="ECO:0000256" key="6">
    <source>
        <dbReference type="ARBA" id="ARBA00022989"/>
    </source>
</evidence>
<feature type="transmembrane region" description="Helical" evidence="8">
    <location>
        <begin position="32"/>
        <end position="57"/>
    </location>
</feature>
<feature type="transmembrane region" description="Helical" evidence="8">
    <location>
        <begin position="160"/>
        <end position="179"/>
    </location>
</feature>
<protein>
    <recommendedName>
        <fullName evidence="8">Probable membrane transporter protein</fullName>
    </recommendedName>
</protein>
<accession>A0A3M0G314</accession>
<name>A0A3M0G314_9CORY</name>
<evidence type="ECO:0000256" key="5">
    <source>
        <dbReference type="ARBA" id="ARBA00022692"/>
    </source>
</evidence>
<comment type="caution">
    <text evidence="9">The sequence shown here is derived from an EMBL/GenBank/DDBJ whole genome shotgun (WGS) entry which is preliminary data.</text>
</comment>
<keyword evidence="3" id="KW-0813">Transport</keyword>
<gene>
    <name evidence="9" type="ORF">D9543_07250</name>
</gene>
<keyword evidence="7 8" id="KW-0472">Membrane</keyword>
<comment type="similarity">
    <text evidence="2 8">Belongs to the 4-toluene sulfonate uptake permease (TSUP) (TC 2.A.102) family.</text>
</comment>
<dbReference type="Proteomes" id="UP000270649">
    <property type="component" value="Unassembled WGS sequence"/>
</dbReference>
<feature type="transmembrane region" description="Helical" evidence="8">
    <location>
        <begin position="94"/>
        <end position="115"/>
    </location>
</feature>
<dbReference type="PANTHER" id="PTHR30269:SF37">
    <property type="entry name" value="MEMBRANE TRANSPORTER PROTEIN"/>
    <property type="match status" value="1"/>
</dbReference>
<comment type="subcellular location">
    <subcellularLocation>
        <location evidence="1 8">Cell membrane</location>
        <topology evidence="1 8">Multi-pass membrane protein</topology>
    </subcellularLocation>
</comment>
<evidence type="ECO:0000313" key="10">
    <source>
        <dbReference type="Proteomes" id="UP000270649"/>
    </source>
</evidence>
<evidence type="ECO:0000256" key="2">
    <source>
        <dbReference type="ARBA" id="ARBA00009142"/>
    </source>
</evidence>
<dbReference type="InterPro" id="IPR052017">
    <property type="entry name" value="TSUP"/>
</dbReference>
<dbReference type="RefSeq" id="WP_121927898.1">
    <property type="nucleotide sequence ID" value="NZ_JBAHVG010000008.1"/>
</dbReference>
<reference evidence="9 10" key="1">
    <citation type="submission" date="2018-10" db="EMBL/GenBank/DDBJ databases">
        <title>Corynebacterium macginleyi genome sequencing and assembly of the type strain and two clinical samples.</title>
        <authorList>
            <person name="Bernier A.-M."/>
            <person name="Bernard K."/>
        </authorList>
    </citation>
    <scope>NUCLEOTIDE SEQUENCE [LARGE SCALE GENOMIC DNA]</scope>
    <source>
        <strain evidence="9 10">NML 120205</strain>
    </source>
</reference>
<dbReference type="AlphaFoldDB" id="A0A3M0G314"/>
<dbReference type="PANTHER" id="PTHR30269">
    <property type="entry name" value="TRANSMEMBRANE PROTEIN YFCA"/>
    <property type="match status" value="1"/>
</dbReference>
<keyword evidence="4 8" id="KW-1003">Cell membrane</keyword>
<evidence type="ECO:0000256" key="4">
    <source>
        <dbReference type="ARBA" id="ARBA00022475"/>
    </source>
</evidence>